<feature type="signal peptide" evidence="1">
    <location>
        <begin position="1"/>
        <end position="25"/>
    </location>
</feature>
<comment type="caution">
    <text evidence="3">The sequence shown here is derived from an EMBL/GenBank/DDBJ whole genome shotgun (WGS) entry which is preliminary data.</text>
</comment>
<organism evidence="3 4">
    <name type="scientific">Cerina litoralis</name>
    <dbReference type="NCBI Taxonomy" id="2874477"/>
    <lineage>
        <taxon>Bacteria</taxon>
        <taxon>Pseudomonadati</taxon>
        <taxon>Bacteroidota</taxon>
        <taxon>Flavobacteriia</taxon>
        <taxon>Flavobacteriales</taxon>
        <taxon>Flavobacteriaceae</taxon>
        <taxon>Cerina</taxon>
    </lineage>
</organism>
<sequence>MMLPRLKLFFLVLPILLFSTSNCNKNNEFGSLEKRIKPIIWGTDDFSSKQSLADFQAEKREPHPLDIGKSLIYTAYKYQQTGDSFYKEQSMGYLALMEKLYSNPDYYDKNTFKYNFSHGKLKPGWWSGMANSAIIFGLTFSDNVYGTNHHVIIDSLIENLKTDYREGGCLYPIDVNKSWILEYAWPDMEEKSVKFVLNGFLYSLICLKMANNISPNPDLELLFNNGWTGLEHKIDDYYFEGVKWTKYDLKPTIEPPHYAIFDIILLESLASFKDEKVEWIENTLIKRKNILKQAYKLDIAEKGKKGYKAMFSLIGPPNPYWIDIYPIEIEINFIGGEQKTLNSYPPKEFEMDIYKRGFISFDLDKTEFSKINNITVSSEYLGKKQELFMFTQKELQRNVSGVNLPNRIEIESLSANYDGVFKDSMVTIDPERMYDSNIESYKNNVAQTVISFKDTVNFNEGENLVLKVANTFDITDHKFFIHTENEKVYQKYYKSISEGDNILVLNPTQFEGYNSENGIRKIVWQIYTTKLKQKGTVKVDEIFKVKSGIELERIRSTEGEKPQAIKMEPLTAKFDAELMDSIIKVDSKRLFEDDLESYKSRIAQIVIPLTETRNFQVNENLVLKVDSDFDIMNHKFIIYDNYDMVYQRYYLPIPKGKNIIVLNPVGFPNYISKNGVKKIVWQIYTDDMEQGKIKVYNIFKTNNNFQLRNIFADTDFNFEEKIIRGNIY</sequence>
<feature type="domain" description="D-glucuronyl C5-epimerase C-terminal" evidence="2">
    <location>
        <begin position="112"/>
        <end position="276"/>
    </location>
</feature>
<feature type="chain" id="PRO_5042250512" evidence="1">
    <location>
        <begin position="26"/>
        <end position="728"/>
    </location>
</feature>
<dbReference type="Proteomes" id="UP001200642">
    <property type="component" value="Unassembled WGS sequence"/>
</dbReference>
<protein>
    <submittedName>
        <fullName evidence="3">D-glucuronyl C5-epimerase family protein</fullName>
    </submittedName>
</protein>
<evidence type="ECO:0000313" key="4">
    <source>
        <dbReference type="Proteomes" id="UP001200642"/>
    </source>
</evidence>
<keyword evidence="4" id="KW-1185">Reference proteome</keyword>
<dbReference type="AlphaFoldDB" id="A0AAE3EUX1"/>
<dbReference type="RefSeq" id="WP_317902104.1">
    <property type="nucleotide sequence ID" value="NZ_JAIRBC010000011.1"/>
</dbReference>
<evidence type="ECO:0000256" key="1">
    <source>
        <dbReference type="SAM" id="SignalP"/>
    </source>
</evidence>
<evidence type="ECO:0000259" key="2">
    <source>
        <dbReference type="Pfam" id="PF06662"/>
    </source>
</evidence>
<accession>A0AAE3EUX1</accession>
<dbReference type="InterPro" id="IPR010598">
    <property type="entry name" value="C5-epim_C"/>
</dbReference>
<proteinExistence type="predicted"/>
<keyword evidence="1" id="KW-0732">Signal</keyword>
<dbReference type="EMBL" id="JAIRBC010000011">
    <property type="protein sequence ID" value="MCG2460960.1"/>
    <property type="molecule type" value="Genomic_DNA"/>
</dbReference>
<name>A0AAE3EUX1_9FLAO</name>
<gene>
    <name evidence="3" type="ORF">K8352_09385</name>
</gene>
<evidence type="ECO:0000313" key="3">
    <source>
        <dbReference type="EMBL" id="MCG2460960.1"/>
    </source>
</evidence>
<reference evidence="3" key="1">
    <citation type="submission" date="2023-02" db="EMBL/GenBank/DDBJ databases">
        <title>Genome of Flavobacteriaceae gen. nov. sp. strain F89.</title>
        <authorList>
            <person name="Wang Y."/>
        </authorList>
    </citation>
    <scope>NUCLEOTIDE SEQUENCE</scope>
    <source>
        <strain evidence="3">F89</strain>
    </source>
</reference>
<dbReference type="Pfam" id="PF06662">
    <property type="entry name" value="C5-epim_C"/>
    <property type="match status" value="1"/>
</dbReference>